<dbReference type="SMART" id="SM01024">
    <property type="entry name" value="BCS1_N"/>
    <property type="match status" value="1"/>
</dbReference>
<dbReference type="InterPro" id="IPR003593">
    <property type="entry name" value="AAA+_ATPase"/>
</dbReference>
<evidence type="ECO:0000256" key="7">
    <source>
        <dbReference type="ARBA" id="ARBA00022801"/>
    </source>
</evidence>
<keyword evidence="5 14" id="KW-0547">Nucleotide-binding</keyword>
<dbReference type="InterPro" id="IPR057495">
    <property type="entry name" value="AAA_lid_BCS1"/>
</dbReference>
<comment type="catalytic activity">
    <reaction evidence="13">
        <text>ATP + H2O = ADP + phosphate + H(+)</text>
        <dbReference type="Rhea" id="RHEA:13065"/>
        <dbReference type="ChEBI" id="CHEBI:15377"/>
        <dbReference type="ChEBI" id="CHEBI:15378"/>
        <dbReference type="ChEBI" id="CHEBI:30616"/>
        <dbReference type="ChEBI" id="CHEBI:43474"/>
        <dbReference type="ChEBI" id="CHEBI:456216"/>
    </reaction>
    <physiologicalReaction direction="left-to-right" evidence="13">
        <dbReference type="Rhea" id="RHEA:13066"/>
    </physiologicalReaction>
</comment>
<organism evidence="19">
    <name type="scientific">Enterobius vermicularis</name>
    <name type="common">Human pinworm</name>
    <dbReference type="NCBI Taxonomy" id="51028"/>
    <lineage>
        <taxon>Eukaryota</taxon>
        <taxon>Metazoa</taxon>
        <taxon>Ecdysozoa</taxon>
        <taxon>Nematoda</taxon>
        <taxon>Chromadorea</taxon>
        <taxon>Rhabditida</taxon>
        <taxon>Spirurina</taxon>
        <taxon>Oxyuridomorpha</taxon>
        <taxon>Oxyuroidea</taxon>
        <taxon>Oxyuridae</taxon>
        <taxon>Enterobius</taxon>
    </lineage>
</organism>
<dbReference type="InterPro" id="IPR014851">
    <property type="entry name" value="BCS1_N"/>
</dbReference>
<evidence type="ECO:0000256" key="12">
    <source>
        <dbReference type="ARBA" id="ARBA00032816"/>
    </source>
</evidence>
<dbReference type="Gene3D" id="3.40.50.300">
    <property type="entry name" value="P-loop containing nucleotide triphosphate hydrolases"/>
    <property type="match status" value="1"/>
</dbReference>
<dbReference type="SMART" id="SM00382">
    <property type="entry name" value="AAA"/>
    <property type="match status" value="1"/>
</dbReference>
<evidence type="ECO:0000256" key="13">
    <source>
        <dbReference type="ARBA" id="ARBA00048778"/>
    </source>
</evidence>
<evidence type="ECO:0000256" key="10">
    <source>
        <dbReference type="ARBA" id="ARBA00023128"/>
    </source>
</evidence>
<name>A0A0N4VJP2_ENTVE</name>
<evidence type="ECO:0000313" key="18">
    <source>
        <dbReference type="Proteomes" id="UP000274131"/>
    </source>
</evidence>
<keyword evidence="18" id="KW-1185">Reference proteome</keyword>
<dbReference type="InterPro" id="IPR027417">
    <property type="entry name" value="P-loop_NTPase"/>
</dbReference>
<keyword evidence="4" id="KW-0812">Transmembrane</keyword>
<keyword evidence="8 14" id="KW-0067">ATP-binding</keyword>
<dbReference type="InterPro" id="IPR003960">
    <property type="entry name" value="ATPase_AAA_CS"/>
</dbReference>
<sequence>MTSETVQEGTSLVLEEPLVVESESKTVKEFTSFLLYFQISDAITSNPYFNAGAGLTGIGLALALLKKTLSASTAFLRRRFIISLEMDSNNVAFPWLLNYINRRSTHQTLRLSAQPQVFQSESGRTTCKFRYFPGQGIHYFVCDNRWIQVDRQRQNQVFSSGGNLAPFETVTLTTLGTDVRFFKRMLERASEEALQELDTGLIMYNAVGPEWRRYGKPLRKRPLNSVILERGLSKKIQMDFEEFCRSAEWYAKRGVPYRRGYLFYGPPGTGKSSYITALASHYGFSICSLSLSERTLDDERLKHLLNTPPSNSLVLLEDIDVAFAPRDVVQNSKAYEGLTRVTFSGLLNAIDGVGCTEERILFMTTNHVEILDPALIRPGRVDVKCNFGLCTTDMIFQMLEHFYGETLDKKLLSRFQQDLKSLDLQISPAQLQGHLLLYKMDPFSALSNLKSLL</sequence>
<dbReference type="WBParaSite" id="EVEC_0001106301-mRNA-1">
    <property type="protein sequence ID" value="EVEC_0001106301-mRNA-1"/>
    <property type="gene ID" value="EVEC_0001106301"/>
</dbReference>
<dbReference type="AlphaFoldDB" id="A0A0N4VJP2"/>
<feature type="domain" description="AAA+ ATPase" evidence="15">
    <location>
        <begin position="257"/>
        <end position="391"/>
    </location>
</feature>
<keyword evidence="11" id="KW-0472">Membrane</keyword>
<keyword evidence="10" id="KW-0496">Mitochondrion</keyword>
<reference evidence="19" key="1">
    <citation type="submission" date="2017-02" db="UniProtKB">
        <authorList>
            <consortium name="WormBaseParasite"/>
        </authorList>
    </citation>
    <scope>IDENTIFICATION</scope>
</reference>
<protein>
    <recommendedName>
        <fullName evidence="3">Mitochondrial chaperone BCS1</fullName>
    </recommendedName>
    <alternativeName>
        <fullName evidence="12">BCS1-like protein</fullName>
    </alternativeName>
</protein>
<dbReference type="PROSITE" id="PS00674">
    <property type="entry name" value="AAA"/>
    <property type="match status" value="1"/>
</dbReference>
<feature type="domain" description="BCS1 N-terminal" evidence="16">
    <location>
        <begin position="56"/>
        <end position="226"/>
    </location>
</feature>
<dbReference type="Pfam" id="PF08740">
    <property type="entry name" value="BCS1_N"/>
    <property type="match status" value="1"/>
</dbReference>
<dbReference type="OrthoDB" id="10251412at2759"/>
<evidence type="ECO:0000313" key="17">
    <source>
        <dbReference type="EMBL" id="VDD95637.1"/>
    </source>
</evidence>
<dbReference type="Proteomes" id="UP000274131">
    <property type="component" value="Unassembled WGS sequence"/>
</dbReference>
<dbReference type="PANTHER" id="PTHR23070">
    <property type="entry name" value="BCS1 AAA-TYPE ATPASE"/>
    <property type="match status" value="1"/>
</dbReference>
<evidence type="ECO:0000256" key="6">
    <source>
        <dbReference type="ARBA" id="ARBA00022792"/>
    </source>
</evidence>
<evidence type="ECO:0000256" key="9">
    <source>
        <dbReference type="ARBA" id="ARBA00022989"/>
    </source>
</evidence>
<dbReference type="STRING" id="51028.A0A0N4VJP2"/>
<evidence type="ECO:0000256" key="4">
    <source>
        <dbReference type="ARBA" id="ARBA00022692"/>
    </source>
</evidence>
<evidence type="ECO:0000256" key="5">
    <source>
        <dbReference type="ARBA" id="ARBA00022741"/>
    </source>
</evidence>
<proteinExistence type="inferred from homology"/>
<evidence type="ECO:0000256" key="11">
    <source>
        <dbReference type="ARBA" id="ARBA00023136"/>
    </source>
</evidence>
<comment type="subcellular location">
    <subcellularLocation>
        <location evidence="1">Mitochondrion inner membrane</location>
        <topology evidence="1">Single-pass membrane protein</topology>
    </subcellularLocation>
</comment>
<evidence type="ECO:0000259" key="15">
    <source>
        <dbReference type="SMART" id="SM00382"/>
    </source>
</evidence>
<dbReference type="GO" id="GO:0005743">
    <property type="term" value="C:mitochondrial inner membrane"/>
    <property type="evidence" value="ECO:0007669"/>
    <property type="project" value="UniProtKB-SubCell"/>
</dbReference>
<dbReference type="InterPro" id="IPR003959">
    <property type="entry name" value="ATPase_AAA_core"/>
</dbReference>
<accession>A0A0N4VJP2</accession>
<evidence type="ECO:0000256" key="3">
    <source>
        <dbReference type="ARBA" id="ARBA00016942"/>
    </source>
</evidence>
<keyword evidence="7" id="KW-0378">Hydrolase</keyword>
<evidence type="ECO:0000256" key="1">
    <source>
        <dbReference type="ARBA" id="ARBA00004434"/>
    </source>
</evidence>
<keyword evidence="9" id="KW-1133">Transmembrane helix</keyword>
<evidence type="ECO:0000256" key="8">
    <source>
        <dbReference type="ARBA" id="ARBA00022840"/>
    </source>
</evidence>
<dbReference type="Pfam" id="PF25426">
    <property type="entry name" value="AAA_lid_BCS1"/>
    <property type="match status" value="1"/>
</dbReference>
<dbReference type="Pfam" id="PF00004">
    <property type="entry name" value="AAA"/>
    <property type="match status" value="1"/>
</dbReference>
<dbReference type="CDD" id="cd19510">
    <property type="entry name" value="RecA-like_BCS1"/>
    <property type="match status" value="1"/>
</dbReference>
<keyword evidence="6" id="KW-0999">Mitochondrion inner membrane</keyword>
<evidence type="ECO:0000256" key="14">
    <source>
        <dbReference type="RuleBase" id="RU003651"/>
    </source>
</evidence>
<dbReference type="GO" id="GO:0005524">
    <property type="term" value="F:ATP binding"/>
    <property type="evidence" value="ECO:0007669"/>
    <property type="project" value="UniProtKB-KW"/>
</dbReference>
<reference evidence="17 18" key="2">
    <citation type="submission" date="2018-10" db="EMBL/GenBank/DDBJ databases">
        <authorList>
            <consortium name="Pathogen Informatics"/>
        </authorList>
    </citation>
    <scope>NUCLEOTIDE SEQUENCE [LARGE SCALE GENOMIC DNA]</scope>
</reference>
<dbReference type="InterPro" id="IPR050747">
    <property type="entry name" value="Mitochondrial_chaperone_BCS1"/>
</dbReference>
<dbReference type="SUPFAM" id="SSF52540">
    <property type="entry name" value="P-loop containing nucleoside triphosphate hydrolases"/>
    <property type="match status" value="1"/>
</dbReference>
<evidence type="ECO:0000259" key="16">
    <source>
        <dbReference type="SMART" id="SM01024"/>
    </source>
</evidence>
<comment type="similarity">
    <text evidence="2">Belongs to the AAA ATPase family. BCS1 subfamily.</text>
</comment>
<evidence type="ECO:0000313" key="19">
    <source>
        <dbReference type="WBParaSite" id="EVEC_0001106301-mRNA-1"/>
    </source>
</evidence>
<gene>
    <name evidence="17" type="ORF">EVEC_LOCUS10388</name>
</gene>
<dbReference type="GO" id="GO:0016887">
    <property type="term" value="F:ATP hydrolysis activity"/>
    <property type="evidence" value="ECO:0007669"/>
    <property type="project" value="InterPro"/>
</dbReference>
<dbReference type="EMBL" id="UXUI01010800">
    <property type="protein sequence ID" value="VDD95637.1"/>
    <property type="molecule type" value="Genomic_DNA"/>
</dbReference>
<evidence type="ECO:0000256" key="2">
    <source>
        <dbReference type="ARBA" id="ARBA00007448"/>
    </source>
</evidence>